<reference evidence="1 2" key="1">
    <citation type="submission" date="2008-07" db="EMBL/GenBank/DDBJ databases">
        <authorList>
            <person name="El-Sayed N."/>
            <person name="Caler E."/>
            <person name="Inman J."/>
            <person name="Amedeo P."/>
            <person name="Hass B."/>
            <person name="Wortman J."/>
        </authorList>
    </citation>
    <scope>NUCLEOTIDE SEQUENCE [LARGE SCALE GENOMIC DNA]</scope>
    <source>
        <strain evidence="2">ATCC 50983 / TXsc</strain>
    </source>
</reference>
<dbReference type="Proteomes" id="UP000007800">
    <property type="component" value="Unassembled WGS sequence"/>
</dbReference>
<gene>
    <name evidence="1" type="ORF">Pmar_PMAR005322</name>
</gene>
<dbReference type="GeneID" id="9049217"/>
<sequence length="236" mass="26245">MDHAWAYSLPNTPTKAAKAVSPAGAAPKVLTPAEVRARASRKRFHVSLVTIVDRWERTCSGGCLKQVRKMAELRRQRSAIRGMATRKTFSPCTSFRVRSVALGNTEELIETARGELNKALHDLALTLEDLHTLCAEYDGEACAALHFATKLEDAYREELSLRRDLVEAMARLEYPENFSGFQRILVVFAELSSTGYSLYQACCAVVDFHACVVVEAGESSELVDRVKARLRHLAED</sequence>
<name>C5KB85_PERM5</name>
<evidence type="ECO:0000313" key="1">
    <source>
        <dbReference type="EMBL" id="EER18411.1"/>
    </source>
</evidence>
<dbReference type="EMBL" id="GG671811">
    <property type="protein sequence ID" value="EER18411.1"/>
    <property type="molecule type" value="Genomic_DNA"/>
</dbReference>
<organism evidence="2">
    <name type="scientific">Perkinsus marinus (strain ATCC 50983 / TXsc)</name>
    <dbReference type="NCBI Taxonomy" id="423536"/>
    <lineage>
        <taxon>Eukaryota</taxon>
        <taxon>Sar</taxon>
        <taxon>Alveolata</taxon>
        <taxon>Perkinsozoa</taxon>
        <taxon>Perkinsea</taxon>
        <taxon>Perkinsida</taxon>
        <taxon>Perkinsidae</taxon>
        <taxon>Perkinsus</taxon>
    </lineage>
</organism>
<dbReference type="OMA" id="MDHAWAY"/>
<dbReference type="AlphaFoldDB" id="C5KB85"/>
<keyword evidence="2" id="KW-1185">Reference proteome</keyword>
<dbReference type="InParanoid" id="C5KB85"/>
<dbReference type="RefSeq" id="XP_002786615.1">
    <property type="nucleotide sequence ID" value="XM_002786569.1"/>
</dbReference>
<evidence type="ECO:0000313" key="2">
    <source>
        <dbReference type="Proteomes" id="UP000007800"/>
    </source>
</evidence>
<proteinExistence type="predicted"/>
<dbReference type="OrthoDB" id="429781at2759"/>
<protein>
    <submittedName>
        <fullName evidence="1">Uncharacterized protein</fullName>
    </submittedName>
</protein>
<accession>C5KB85</accession>